<accession>A0A841US09</accession>
<dbReference type="RefSeq" id="WP_185237878.1">
    <property type="nucleotide sequence ID" value="NZ_JACEGB010000403.1"/>
</dbReference>
<gene>
    <name evidence="1" type="ORF">H0902_20125</name>
</gene>
<evidence type="ECO:0000313" key="2">
    <source>
        <dbReference type="Proteomes" id="UP000551499"/>
    </source>
</evidence>
<organism evidence="1 2">
    <name type="scientific">Microcystis aeruginosa BLCC-F108</name>
    <dbReference type="NCBI Taxonomy" id="2755317"/>
    <lineage>
        <taxon>Bacteria</taxon>
        <taxon>Bacillati</taxon>
        <taxon>Cyanobacteriota</taxon>
        <taxon>Cyanophyceae</taxon>
        <taxon>Oscillatoriophycideae</taxon>
        <taxon>Chroococcales</taxon>
        <taxon>Microcystaceae</taxon>
        <taxon>Microcystis</taxon>
    </lineage>
</organism>
<sequence>MLNRVPEKIRQAEGAIKRKAIGLAGLLSQEPLKFQFYYGDENNPEIINTIYLKDSHDPLKLYLKVFNDSGKVVTFKDPKGSENPPTGSVGDETASATNCHFHLHFEKDLGLNPHEIEIDPDSDSGQWQVNYDDEPNFFAVYFLHKQELSLPPHEGITICFLNLTANTRTVKTSNVEVLYGGKDLVWKGEDQEDIEDEITSRITISVINHLSKTQIPLQFRVLGSNKILNDGTTKNTLRLKVINSPLSNNERKILSLDQSSKFIVSFEQGEHQDALVATTSQLNAVQINVKDPEDWAPEHTTNSTQWSFTPQASLKQLTAGQGIELTISDLVTSGVSGLACIYIDYQNIGSYPDGRLVIPIEKTPLLYSGGQVGIGINNPQAKLHVNGGNAVISGKVGIGTTTPKIHLAIGDNDTGLHLEDSQNLSLMVKGEQRVAMPHGKPVVISGGLAVGRDSTSIHRILCGRVTVLENRNVGWVDADEISSVILISTGIFKISFKVPFESFQEVPTAIVMLTSLDEGCTVHPEFTYREFFTVRTKDAKSQELKNASFNFFIILPTSSERPWIIRSEELRALHNRDMNGGNQNAMP</sequence>
<proteinExistence type="predicted"/>
<reference evidence="1 2" key="1">
    <citation type="submission" date="2020-07" db="EMBL/GenBank/DDBJ databases">
        <title>Genomes of two Microcystis aeruginosa (Cyanobacteria) strains from Florida (USA) with disparate toxicogenic potential.</title>
        <authorList>
            <person name="Lefler F.W."/>
            <person name="Barbosa M."/>
            <person name="Berthold D.E."/>
            <person name="Laughinghouse H.D. IV."/>
        </authorList>
    </citation>
    <scope>NUCLEOTIDE SEQUENCE [LARGE SCALE GENOMIC DNA]</scope>
    <source>
        <strain evidence="1 2">BLCCF108</strain>
    </source>
</reference>
<name>A0A841US09_MICAE</name>
<dbReference type="EMBL" id="JACEGB010000403">
    <property type="protein sequence ID" value="MBC1192968.1"/>
    <property type="molecule type" value="Genomic_DNA"/>
</dbReference>
<comment type="caution">
    <text evidence="1">The sequence shown here is derived from an EMBL/GenBank/DDBJ whole genome shotgun (WGS) entry which is preliminary data.</text>
</comment>
<dbReference type="Proteomes" id="UP000551499">
    <property type="component" value="Unassembled WGS sequence"/>
</dbReference>
<evidence type="ECO:0000313" key="1">
    <source>
        <dbReference type="EMBL" id="MBC1192968.1"/>
    </source>
</evidence>
<protein>
    <submittedName>
        <fullName evidence="1">Uncharacterized protein</fullName>
    </submittedName>
</protein>
<dbReference type="AlphaFoldDB" id="A0A841US09"/>